<sequence length="153" mass="16693">MELIHLSLVGGKKAAIVSRQKYLLAGAIGSVAVAIGIIWRDRAPSRPPTLSAEYHILVESVHLQIIKGQANNGFNVVGGRPLVPIDMAYSITLKNDTAYPLEVIKPRMQAQPILRRTFQREDGYDVFTHPTQLLRSFGGMLCTSCSSPIGQAP</sequence>
<reference evidence="2 3" key="1">
    <citation type="submission" date="2020-04" db="EMBL/GenBank/DDBJ databases">
        <authorList>
            <person name="Zhang R."/>
            <person name="Schippers A."/>
        </authorList>
    </citation>
    <scope>NUCLEOTIDE SEQUENCE [LARGE SCALE GENOMIC DNA]</scope>
    <source>
        <strain evidence="2 3">DSM 109850</strain>
    </source>
</reference>
<proteinExistence type="predicted"/>
<name>A0A7Y0L2C6_9FIRM</name>
<gene>
    <name evidence="2" type="ORF">HIJ39_03615</name>
</gene>
<evidence type="ECO:0000256" key="1">
    <source>
        <dbReference type="SAM" id="Phobius"/>
    </source>
</evidence>
<keyword evidence="1" id="KW-0472">Membrane</keyword>
<organism evidence="2 3">
    <name type="scientific">Sulfobacillus harzensis</name>
    <dbReference type="NCBI Taxonomy" id="2729629"/>
    <lineage>
        <taxon>Bacteria</taxon>
        <taxon>Bacillati</taxon>
        <taxon>Bacillota</taxon>
        <taxon>Clostridia</taxon>
        <taxon>Eubacteriales</taxon>
        <taxon>Clostridiales Family XVII. Incertae Sedis</taxon>
        <taxon>Sulfobacillus</taxon>
    </lineage>
</organism>
<dbReference type="EMBL" id="JABBVZ010000007">
    <property type="protein sequence ID" value="NMP21446.1"/>
    <property type="molecule type" value="Genomic_DNA"/>
</dbReference>
<dbReference type="RefSeq" id="WP_169096802.1">
    <property type="nucleotide sequence ID" value="NZ_JABBVZ010000007.1"/>
</dbReference>
<evidence type="ECO:0000313" key="3">
    <source>
        <dbReference type="Proteomes" id="UP000533476"/>
    </source>
</evidence>
<evidence type="ECO:0000313" key="2">
    <source>
        <dbReference type="EMBL" id="NMP21446.1"/>
    </source>
</evidence>
<protein>
    <submittedName>
        <fullName evidence="2">Uncharacterized protein</fullName>
    </submittedName>
</protein>
<feature type="transmembrane region" description="Helical" evidence="1">
    <location>
        <begin position="22"/>
        <end position="39"/>
    </location>
</feature>
<keyword evidence="1" id="KW-1133">Transmembrane helix</keyword>
<comment type="caution">
    <text evidence="2">The sequence shown here is derived from an EMBL/GenBank/DDBJ whole genome shotgun (WGS) entry which is preliminary data.</text>
</comment>
<keyword evidence="3" id="KW-1185">Reference proteome</keyword>
<dbReference type="AlphaFoldDB" id="A0A7Y0L2C6"/>
<keyword evidence="1" id="KW-0812">Transmembrane</keyword>
<accession>A0A7Y0L2C6</accession>
<dbReference type="Proteomes" id="UP000533476">
    <property type="component" value="Unassembled WGS sequence"/>
</dbReference>